<dbReference type="RefSeq" id="WP_073106494.1">
    <property type="nucleotide sequence ID" value="NZ_FQZY01000013.1"/>
</dbReference>
<dbReference type="AlphaFoldDB" id="A0A1M6L1X0"/>
<protein>
    <submittedName>
        <fullName evidence="1">Uncharacterized protein</fullName>
    </submittedName>
</protein>
<gene>
    <name evidence="1" type="ORF">SAMN02745243_01066</name>
</gene>
<proteinExistence type="predicted"/>
<dbReference type="OrthoDB" id="1947987at2"/>
<dbReference type="STRING" id="1121950.SAMN02745243_01066"/>
<dbReference type="Proteomes" id="UP000184301">
    <property type="component" value="Unassembled WGS sequence"/>
</dbReference>
<dbReference type="EMBL" id="FQZY01000013">
    <property type="protein sequence ID" value="SHJ65178.1"/>
    <property type="molecule type" value="Genomic_DNA"/>
</dbReference>
<reference evidence="1 2" key="1">
    <citation type="submission" date="2016-11" db="EMBL/GenBank/DDBJ databases">
        <authorList>
            <person name="Jaros S."/>
            <person name="Januszkiewicz K."/>
            <person name="Wedrychowicz H."/>
        </authorList>
    </citation>
    <scope>NUCLEOTIDE SEQUENCE [LARGE SCALE GENOMIC DNA]</scope>
    <source>
        <strain evidence="1 2">DSM 15480</strain>
    </source>
</reference>
<evidence type="ECO:0000313" key="2">
    <source>
        <dbReference type="Proteomes" id="UP000184301"/>
    </source>
</evidence>
<name>A0A1M6L1X0_9FIRM</name>
<accession>A0A1M6L1X0</accession>
<organism evidence="1 2">
    <name type="scientific">Hespellia stercorisuis DSM 15480</name>
    <dbReference type="NCBI Taxonomy" id="1121950"/>
    <lineage>
        <taxon>Bacteria</taxon>
        <taxon>Bacillati</taxon>
        <taxon>Bacillota</taxon>
        <taxon>Clostridia</taxon>
        <taxon>Lachnospirales</taxon>
        <taxon>Lachnospiraceae</taxon>
        <taxon>Hespellia</taxon>
    </lineage>
</organism>
<keyword evidence="2" id="KW-1185">Reference proteome</keyword>
<evidence type="ECO:0000313" key="1">
    <source>
        <dbReference type="EMBL" id="SHJ65178.1"/>
    </source>
</evidence>
<sequence>MAYSKAFNTPLVVFAAFNGDMVSDIPLLTWKNRSAASMGLPSESSYSYVYSNGTSFIARGYANSTGNFSCYDPATGTWIPTFTSKADMQYCGNGVYLLVNSASVYSSFDGMTLNYAGYLPGLGNPVMCGASNGSYGVLSAWWVHSPMYAKSNVGSGGAWTLTGDYYEDGMCCFTDMTCHHGMYIGIASDTIVDSGKGGIQISSNGYQWRRTMQYPYGYSESFKIGFSSIRSVGGRLFLINSYYASASNSIYQLCVMNGNGCGYTVVRQGQSKDIPSLSTMVYVEKLGQYLQFGDNVIYASPDGYQWKAVPQTNFSGTKVNAIYIPGDGFYVTTSGSWGSNSVLYCAYP</sequence>